<dbReference type="CDD" id="cd00090">
    <property type="entry name" value="HTH_ARSR"/>
    <property type="match status" value="1"/>
</dbReference>
<dbReference type="InterPro" id="IPR011991">
    <property type="entry name" value="ArsR-like_HTH"/>
</dbReference>
<dbReference type="PANTHER" id="PTHR38600:SF2">
    <property type="entry name" value="SLL0088 PROTEIN"/>
    <property type="match status" value="1"/>
</dbReference>
<evidence type="ECO:0000259" key="1">
    <source>
        <dbReference type="PROSITE" id="PS50987"/>
    </source>
</evidence>
<proteinExistence type="predicted"/>
<feature type="domain" description="HTH arsR-type" evidence="1">
    <location>
        <begin position="1"/>
        <end position="90"/>
    </location>
</feature>
<protein>
    <submittedName>
        <fullName evidence="2">Transcriptional regulator, ArsR family</fullName>
    </submittedName>
</protein>
<dbReference type="SUPFAM" id="SSF46785">
    <property type="entry name" value="Winged helix' DNA-binding domain"/>
    <property type="match status" value="1"/>
</dbReference>
<dbReference type="GO" id="GO:0003700">
    <property type="term" value="F:DNA-binding transcription factor activity"/>
    <property type="evidence" value="ECO:0007669"/>
    <property type="project" value="InterPro"/>
</dbReference>
<dbReference type="SMART" id="SM00418">
    <property type="entry name" value="HTH_ARSR"/>
    <property type="match status" value="1"/>
</dbReference>
<dbReference type="InterPro" id="IPR001845">
    <property type="entry name" value="HTH_ArsR_DNA-bd_dom"/>
</dbReference>
<dbReference type="NCBIfam" id="NF033788">
    <property type="entry name" value="HTH_metalloreg"/>
    <property type="match status" value="1"/>
</dbReference>
<dbReference type="PRINTS" id="PR00778">
    <property type="entry name" value="HTHARSR"/>
</dbReference>
<dbReference type="OrthoDB" id="9790747at2"/>
<accession>A0A1M5YBK3</accession>
<evidence type="ECO:0000313" key="2">
    <source>
        <dbReference type="EMBL" id="SHI09234.1"/>
    </source>
</evidence>
<organism evidence="2 3">
    <name type="scientific">Bradyrhizobium erythrophlei</name>
    <dbReference type="NCBI Taxonomy" id="1437360"/>
    <lineage>
        <taxon>Bacteria</taxon>
        <taxon>Pseudomonadati</taxon>
        <taxon>Pseudomonadota</taxon>
        <taxon>Alphaproteobacteria</taxon>
        <taxon>Hyphomicrobiales</taxon>
        <taxon>Nitrobacteraceae</taxon>
        <taxon>Bradyrhizobium</taxon>
    </lineage>
</organism>
<dbReference type="AlphaFoldDB" id="A0A1M5YBK3"/>
<dbReference type="Proteomes" id="UP000189796">
    <property type="component" value="Chromosome I"/>
</dbReference>
<dbReference type="Gene3D" id="1.10.10.10">
    <property type="entry name" value="Winged helix-like DNA-binding domain superfamily/Winged helix DNA-binding domain"/>
    <property type="match status" value="1"/>
</dbReference>
<dbReference type="InterPro" id="IPR036390">
    <property type="entry name" value="WH_DNA-bd_sf"/>
</dbReference>
<gene>
    <name evidence="2" type="ORF">SAMN05443248_8107</name>
</gene>
<reference evidence="2 3" key="1">
    <citation type="submission" date="2016-11" db="EMBL/GenBank/DDBJ databases">
        <authorList>
            <person name="Jaros S."/>
            <person name="Januszkiewicz K."/>
            <person name="Wedrychowicz H."/>
        </authorList>
    </citation>
    <scope>NUCLEOTIDE SEQUENCE [LARGE SCALE GENOMIC DNA]</scope>
    <source>
        <strain evidence="2 3">GAS138</strain>
    </source>
</reference>
<sequence length="109" mass="12241">MITLDRTFSALADPTRRAILARLAQGEATVGQLAEPFDISPPAISRHLKVLEEASLISNERQGKHRRCRLNPEALASAGEWIDFHRRFWSGSFDRLDAHLKKPAKGKKP</sequence>
<dbReference type="RefSeq" id="WP_079606165.1">
    <property type="nucleotide sequence ID" value="NZ_LT670817.1"/>
</dbReference>
<dbReference type="PANTHER" id="PTHR38600">
    <property type="entry name" value="TRANSCRIPTIONAL REGULATORY PROTEIN"/>
    <property type="match status" value="1"/>
</dbReference>
<dbReference type="Pfam" id="PF12840">
    <property type="entry name" value="HTH_20"/>
    <property type="match status" value="1"/>
</dbReference>
<name>A0A1M5YBK3_9BRAD</name>
<evidence type="ECO:0000313" key="3">
    <source>
        <dbReference type="Proteomes" id="UP000189796"/>
    </source>
</evidence>
<dbReference type="InterPro" id="IPR036388">
    <property type="entry name" value="WH-like_DNA-bd_sf"/>
</dbReference>
<dbReference type="PROSITE" id="PS50987">
    <property type="entry name" value="HTH_ARSR_2"/>
    <property type="match status" value="1"/>
</dbReference>
<dbReference type="EMBL" id="LT670817">
    <property type="protein sequence ID" value="SHI09234.1"/>
    <property type="molecule type" value="Genomic_DNA"/>
</dbReference>